<feature type="active site" description="Phosphothreonine intermediate" evidence="4">
    <location>
        <position position="83"/>
    </location>
</feature>
<keyword evidence="2" id="KW-0479">Metal-binding</keyword>
<feature type="chain" id="PRO_5032670776" description="Phosphodiesterase" evidence="7">
    <location>
        <begin position="27"/>
        <end position="580"/>
    </location>
</feature>
<dbReference type="InterPro" id="IPR002591">
    <property type="entry name" value="Phosphodiest/P_Trfase"/>
</dbReference>
<dbReference type="InterPro" id="IPR017850">
    <property type="entry name" value="Alkaline_phosphatase_core_sf"/>
</dbReference>
<dbReference type="GO" id="GO:0046872">
    <property type="term" value="F:metal ion binding"/>
    <property type="evidence" value="ECO:0007669"/>
    <property type="project" value="UniProtKB-KW"/>
</dbReference>
<protein>
    <recommendedName>
        <fullName evidence="10">Phosphodiesterase</fullName>
    </recommendedName>
</protein>
<evidence type="ECO:0000313" key="9">
    <source>
        <dbReference type="Proteomes" id="UP000538666"/>
    </source>
</evidence>
<evidence type="ECO:0000256" key="5">
    <source>
        <dbReference type="PIRSR" id="PIRSR031924-51"/>
    </source>
</evidence>
<feature type="binding site" evidence="5">
    <location>
        <begin position="170"/>
        <end position="172"/>
    </location>
    <ligand>
        <name>substrate</name>
    </ligand>
</feature>
<sequence length="580" mass="62184">MPTPKRLLAFVTVCALTLASVPRATASAYDAHPKLVVVIVLDQFRADYLERYRADFKGRGFKLFLDHGANFLDCYYDYANTETAPGHSTIGTGAYTDGHGIGGNEWWDLARSKDHPVTSVEDERYALVGLPSGANASPGSSPRNLRASTFGDELRLDTVGESAVYGVSLKDRASILPAGSAANGAFWIDQASGRFITSTYYMQQLPDWAQAFDDSGRIDQAKQEANAPNSTNFYGDVGATPAAVSYEIDFAKALITGAELGKHDTTDVLMLSISSTDILGHRVGPDSPQQRAMVDAVDTDLDGFFTWLDKNVEGGLGNVWIALTADHGIAPVPADAAKLGLNAATIDMQKLTANLNDAINLKFSPGEKVQYLLTHQSLPYLALNPPAFDRAGINEQEAEQAVQNALPVAFTDLDKPAELKTPATAKLPPQPAMFRSYTRLQMAGGELPNTPFGQLIAHSYTPNGGWYVMVIPDAFQMAAYAAGGTNHFTPYSYDRHVPLDFYGAPFAPGIYHGRVEPTDLAATFASLLGINQPSASIGHILTQALKPAAAVTYPKPVPVRAPHAARKAHAGASKPGENEQ</sequence>
<gene>
    <name evidence="8" type="ORF">HNQ77_000173</name>
</gene>
<organism evidence="8 9">
    <name type="scientific">Silvibacterium bohemicum</name>
    <dbReference type="NCBI Taxonomy" id="1577686"/>
    <lineage>
        <taxon>Bacteria</taxon>
        <taxon>Pseudomonadati</taxon>
        <taxon>Acidobacteriota</taxon>
        <taxon>Terriglobia</taxon>
        <taxon>Terriglobales</taxon>
        <taxon>Acidobacteriaceae</taxon>
        <taxon>Silvibacterium</taxon>
    </lineage>
</organism>
<reference evidence="8 9" key="1">
    <citation type="submission" date="2020-08" db="EMBL/GenBank/DDBJ databases">
        <title>Genomic Encyclopedia of Type Strains, Phase IV (KMG-IV): sequencing the most valuable type-strain genomes for metagenomic binning, comparative biology and taxonomic classification.</title>
        <authorList>
            <person name="Goeker M."/>
        </authorList>
    </citation>
    <scope>NUCLEOTIDE SEQUENCE [LARGE SCALE GENOMIC DNA]</scope>
    <source>
        <strain evidence="8 9">DSM 103733</strain>
    </source>
</reference>
<dbReference type="GO" id="GO:0004035">
    <property type="term" value="F:alkaline phosphatase activity"/>
    <property type="evidence" value="ECO:0007669"/>
    <property type="project" value="InterPro"/>
</dbReference>
<keyword evidence="9" id="KW-1185">Reference proteome</keyword>
<dbReference type="Proteomes" id="UP000538666">
    <property type="component" value="Unassembled WGS sequence"/>
</dbReference>
<dbReference type="EMBL" id="JACHEK010000001">
    <property type="protein sequence ID" value="MBB6142235.1"/>
    <property type="molecule type" value="Genomic_DNA"/>
</dbReference>
<evidence type="ECO:0000256" key="1">
    <source>
        <dbReference type="ARBA" id="ARBA00022553"/>
    </source>
</evidence>
<evidence type="ECO:0000256" key="3">
    <source>
        <dbReference type="ARBA" id="ARBA00022729"/>
    </source>
</evidence>
<comment type="caution">
    <text evidence="8">The sequence shown here is derived from an EMBL/GenBank/DDBJ whole genome shotgun (WGS) entry which is preliminary data.</text>
</comment>
<proteinExistence type="predicted"/>
<dbReference type="InterPro" id="IPR026263">
    <property type="entry name" value="Alkaline_phosphatase_prok"/>
</dbReference>
<keyword evidence="1 4" id="KW-0597">Phosphoprotein</keyword>
<keyword evidence="3 7" id="KW-0732">Signal</keyword>
<dbReference type="OrthoDB" id="9771966at2"/>
<feature type="region of interest" description="Disordered" evidence="6">
    <location>
        <begin position="561"/>
        <end position="580"/>
    </location>
</feature>
<name>A0A841JP88_9BACT</name>
<dbReference type="PIRSF" id="PIRSF031924">
    <property type="entry name" value="Pi-irrepressible_AP"/>
    <property type="match status" value="1"/>
</dbReference>
<dbReference type="PANTHER" id="PTHR10151">
    <property type="entry name" value="ECTONUCLEOTIDE PYROPHOSPHATASE/PHOSPHODIESTERASE"/>
    <property type="match status" value="1"/>
</dbReference>
<evidence type="ECO:0000313" key="8">
    <source>
        <dbReference type="EMBL" id="MBB6142235.1"/>
    </source>
</evidence>
<accession>A0A841JP88</accession>
<evidence type="ECO:0008006" key="10">
    <source>
        <dbReference type="Google" id="ProtNLM"/>
    </source>
</evidence>
<dbReference type="Gene3D" id="3.40.720.10">
    <property type="entry name" value="Alkaline Phosphatase, subunit A"/>
    <property type="match status" value="2"/>
</dbReference>
<feature type="binding site" evidence="5">
    <location>
        <position position="104"/>
    </location>
    <ligand>
        <name>substrate</name>
    </ligand>
</feature>
<dbReference type="CDD" id="cd16016">
    <property type="entry name" value="AP-SPAP"/>
    <property type="match status" value="1"/>
</dbReference>
<feature type="signal peptide" evidence="7">
    <location>
        <begin position="1"/>
        <end position="26"/>
    </location>
</feature>
<dbReference type="RefSeq" id="WP_050057491.1">
    <property type="nucleotide sequence ID" value="NZ_JACHEK010000001.1"/>
</dbReference>
<dbReference type="PANTHER" id="PTHR10151:SF120">
    <property type="entry name" value="BIS(5'-ADENOSYL)-TRIPHOSPHATASE"/>
    <property type="match status" value="1"/>
</dbReference>
<evidence type="ECO:0000256" key="4">
    <source>
        <dbReference type="PIRSR" id="PIRSR031924-50"/>
    </source>
</evidence>
<evidence type="ECO:0000256" key="7">
    <source>
        <dbReference type="SAM" id="SignalP"/>
    </source>
</evidence>
<dbReference type="AlphaFoldDB" id="A0A841JP88"/>
<dbReference type="Pfam" id="PF01663">
    <property type="entry name" value="Phosphodiest"/>
    <property type="match status" value="1"/>
</dbReference>
<dbReference type="SUPFAM" id="SSF53649">
    <property type="entry name" value="Alkaline phosphatase-like"/>
    <property type="match status" value="1"/>
</dbReference>
<evidence type="ECO:0000256" key="6">
    <source>
        <dbReference type="SAM" id="MobiDB-lite"/>
    </source>
</evidence>
<evidence type="ECO:0000256" key="2">
    <source>
        <dbReference type="ARBA" id="ARBA00022723"/>
    </source>
</evidence>